<dbReference type="Proteomes" id="UP000217784">
    <property type="component" value="Unassembled WGS sequence"/>
</dbReference>
<protein>
    <recommendedName>
        <fullName evidence="4">YokE-like PH domain-containing protein</fullName>
    </recommendedName>
</protein>
<gene>
    <name evidence="2" type="ORF">ASJ80_03535</name>
</gene>
<keyword evidence="3" id="KW-1185">Reference proteome</keyword>
<accession>A0A2A2H3W7</accession>
<comment type="caution">
    <text evidence="2">The sequence shown here is derived from an EMBL/GenBank/DDBJ whole genome shotgun (WGS) entry which is preliminary data.</text>
</comment>
<evidence type="ECO:0000256" key="1">
    <source>
        <dbReference type="SAM" id="MobiDB-lite"/>
    </source>
</evidence>
<evidence type="ECO:0008006" key="4">
    <source>
        <dbReference type="Google" id="ProtNLM"/>
    </source>
</evidence>
<dbReference type="EMBL" id="LMVM01000033">
    <property type="protein sequence ID" value="PAV04099.1"/>
    <property type="molecule type" value="Genomic_DNA"/>
</dbReference>
<name>A0A2A2H3W7_METBR</name>
<feature type="compositionally biased region" description="Basic residues" evidence="1">
    <location>
        <begin position="13"/>
        <end position="23"/>
    </location>
</feature>
<feature type="region of interest" description="Disordered" evidence="1">
    <location>
        <begin position="1"/>
        <end position="27"/>
    </location>
</feature>
<dbReference type="AlphaFoldDB" id="A0A2A2H3W7"/>
<dbReference type="RefSeq" id="WP_069585431.1">
    <property type="nucleotide sequence ID" value="NZ_LMVM01000033.1"/>
</dbReference>
<sequence length="125" mass="14753">MPLKKEGSEIPNKRKRKRRKVTPKSRADEYLSVTGDRHKVIMTPTGIMMEDGLVLYKNIVRIYKKKDTDFYGYARIRIWFTTGKITVRKVRSADAIRFILAVRKKMKELEKKQAEDSVKDDPIFF</sequence>
<reference evidence="2 3" key="1">
    <citation type="journal article" date="2017" name="BMC Genomics">
        <title>Genomic analysis of methanogenic archaea reveals a shift towards energy conservation.</title>
        <authorList>
            <person name="Gilmore S.P."/>
            <person name="Henske J.K."/>
            <person name="Sexton J.A."/>
            <person name="Solomon K.V."/>
            <person name="Seppala S."/>
            <person name="Yoo J.I."/>
            <person name="Huyett L.M."/>
            <person name="Pressman A."/>
            <person name="Cogan J.Z."/>
            <person name="Kivenson V."/>
            <person name="Peng X."/>
            <person name="Tan Y."/>
            <person name="Valentine D.L."/>
            <person name="O'Malley M.A."/>
        </authorList>
    </citation>
    <scope>NUCLEOTIDE SEQUENCE [LARGE SCALE GENOMIC DNA]</scope>
    <source>
        <strain evidence="2 3">M.o.H.</strain>
    </source>
</reference>
<evidence type="ECO:0000313" key="2">
    <source>
        <dbReference type="EMBL" id="PAV04099.1"/>
    </source>
</evidence>
<proteinExistence type="predicted"/>
<evidence type="ECO:0000313" key="3">
    <source>
        <dbReference type="Proteomes" id="UP000217784"/>
    </source>
</evidence>
<feature type="compositionally biased region" description="Basic and acidic residues" evidence="1">
    <location>
        <begin position="1"/>
        <end position="12"/>
    </location>
</feature>
<organism evidence="2 3">
    <name type="scientific">Methanobacterium bryantii</name>
    <dbReference type="NCBI Taxonomy" id="2161"/>
    <lineage>
        <taxon>Archaea</taxon>
        <taxon>Methanobacteriati</taxon>
        <taxon>Methanobacteriota</taxon>
        <taxon>Methanomada group</taxon>
        <taxon>Methanobacteria</taxon>
        <taxon>Methanobacteriales</taxon>
        <taxon>Methanobacteriaceae</taxon>
        <taxon>Methanobacterium</taxon>
    </lineage>
</organism>
<dbReference type="OrthoDB" id="373889at2157"/>